<reference evidence="3" key="1">
    <citation type="submission" date="2012-02" db="EMBL/GenBank/DDBJ databases">
        <title>Genome sequencing of Giardia lamblia Genotypes A2 and B isolates (DH and GS) and comparative analysis with the genomes of Genotypes A1 and E (WB and Pig).</title>
        <authorList>
            <person name="Adam R."/>
            <person name="Dahlstrom E."/>
            <person name="Martens C."/>
            <person name="Bruno D."/>
            <person name="Barbian K."/>
            <person name="Porcella S.F."/>
            <person name="Nash T."/>
        </authorList>
    </citation>
    <scope>NUCLEOTIDE SEQUENCE</scope>
    <source>
        <strain evidence="3">GS</strain>
    </source>
</reference>
<dbReference type="AlphaFoldDB" id="V6U4P3"/>
<dbReference type="SUPFAM" id="SSF57184">
    <property type="entry name" value="Growth factor receptor domain"/>
    <property type="match status" value="1"/>
</dbReference>
<sequence>MKEDTHTCVDAGQCGASNYADKRTWTCKACSEITGCTACAYNDNLGGPVCSTCTGSNNLVKTAIDGSTTCVAAAQCATADSSGTHFLSDNNDKCILCGDPNTSGSTNDRGKEGCMTCTKTNGSPPTCSACLSGYTGTSTCTKCADNCATCTSADMSTCNKCLPGYFLKSEGSAKECVLCDNVEKGGIEGCATCTFSTSLTCNSCKANYKASGTESVTCTKVCEDETACGGTAGACDAIVIGASGEMTYYCSQCRQQ</sequence>
<organism evidence="2 3">
    <name type="scientific">Giardia intestinalis</name>
    <name type="common">Giardia lamblia</name>
    <dbReference type="NCBI Taxonomy" id="5741"/>
    <lineage>
        <taxon>Eukaryota</taxon>
        <taxon>Metamonada</taxon>
        <taxon>Diplomonadida</taxon>
        <taxon>Hexamitidae</taxon>
        <taxon>Giardiinae</taxon>
        <taxon>Giardia</taxon>
    </lineage>
</organism>
<feature type="domain" description="EGF-like" evidence="1">
    <location>
        <begin position="96"/>
        <end position="141"/>
    </location>
</feature>
<gene>
    <name evidence="2" type="ORF">GSB_151327</name>
</gene>
<protein>
    <submittedName>
        <fullName evidence="2">Variant-specific surface protein</fullName>
    </submittedName>
</protein>
<dbReference type="InterPro" id="IPR000742">
    <property type="entry name" value="EGF"/>
</dbReference>
<comment type="caution">
    <text evidence="2">The sequence shown here is derived from an EMBL/GenBank/DDBJ whole genome shotgun (WGS) entry which is preliminary data.</text>
</comment>
<accession>V6U4P3</accession>
<feature type="domain" description="EGF-like" evidence="1">
    <location>
        <begin position="178"/>
        <end position="219"/>
    </location>
</feature>
<dbReference type="OrthoDB" id="300641at2759"/>
<feature type="domain" description="EGF-like" evidence="1">
    <location>
        <begin position="142"/>
        <end position="177"/>
    </location>
</feature>
<dbReference type="Proteomes" id="UP000018040">
    <property type="component" value="Unassembled WGS sequence"/>
</dbReference>
<evidence type="ECO:0000313" key="2">
    <source>
        <dbReference type="EMBL" id="ESU45612.1"/>
    </source>
</evidence>
<evidence type="ECO:0000313" key="3">
    <source>
        <dbReference type="Proteomes" id="UP000018040"/>
    </source>
</evidence>
<dbReference type="EMBL" id="AHHH01000003">
    <property type="protein sequence ID" value="ESU45612.1"/>
    <property type="molecule type" value="Genomic_DNA"/>
</dbReference>
<name>V6U4P3_GIAIN</name>
<evidence type="ECO:0000259" key="1">
    <source>
        <dbReference type="SMART" id="SM00181"/>
    </source>
</evidence>
<dbReference type="SMART" id="SM00181">
    <property type="entry name" value="EGF"/>
    <property type="match status" value="3"/>
</dbReference>
<dbReference type="InterPro" id="IPR009030">
    <property type="entry name" value="Growth_fac_rcpt_cys_sf"/>
</dbReference>
<proteinExistence type="predicted"/>
<reference evidence="2 3" key="2">
    <citation type="journal article" date="2013" name="Genome Biol. Evol.">
        <title>Genome sequencing of Giardia lamblia genotypes A2 and B isolates (DH and GS) and comparative analysis with the genomes of genotypes A1 and E (WB and Pig).</title>
        <authorList>
            <person name="Adam R.D."/>
            <person name="Dahlstrom E.W."/>
            <person name="Martens C.A."/>
            <person name="Bruno D.P."/>
            <person name="Barbian K.D."/>
            <person name="Ricklefs S.M."/>
            <person name="Hernandez M.M."/>
            <person name="Narla N.P."/>
            <person name="Patel R.B."/>
            <person name="Porcella S.F."/>
            <person name="Nash T.E."/>
        </authorList>
    </citation>
    <scope>NUCLEOTIDE SEQUENCE [LARGE SCALE GENOMIC DNA]</scope>
    <source>
        <strain evidence="2 3">GS</strain>
    </source>
</reference>